<dbReference type="EC" id="2.4.1.187" evidence="3"/>
<protein>
    <submittedName>
        <fullName evidence="3">N-acetylglucosaminyldiphosphoundecaprenol N-acetyl-beta-D-mannosaminyltransferase</fullName>
        <ecNumber evidence="3">2.4.1.187</ecNumber>
    </submittedName>
</protein>
<dbReference type="CDD" id="cd06533">
    <property type="entry name" value="Glyco_transf_WecG_TagA"/>
    <property type="match status" value="1"/>
</dbReference>
<keyword evidence="1 3" id="KW-0328">Glycosyltransferase</keyword>
<reference evidence="3 4" key="1">
    <citation type="submission" date="2020-07" db="EMBL/GenBank/DDBJ databases">
        <title>Sequencing the genomes of 1000 actinobacteria strains.</title>
        <authorList>
            <person name="Klenk H.-P."/>
        </authorList>
    </citation>
    <scope>NUCLEOTIDE SEQUENCE [LARGE SCALE GENOMIC DNA]</scope>
    <source>
        <strain evidence="3 4">DSM 15664</strain>
    </source>
</reference>
<dbReference type="InterPro" id="IPR004629">
    <property type="entry name" value="WecG_TagA_CpsF"/>
</dbReference>
<dbReference type="PANTHER" id="PTHR34136">
    <property type="match status" value="1"/>
</dbReference>
<keyword evidence="2 3" id="KW-0808">Transferase</keyword>
<gene>
    <name evidence="3" type="ORF">HNR11_001963</name>
</gene>
<organism evidence="3 4">
    <name type="scientific">Nesterenkonia sandarakina</name>
    <dbReference type="NCBI Taxonomy" id="272918"/>
    <lineage>
        <taxon>Bacteria</taxon>
        <taxon>Bacillati</taxon>
        <taxon>Actinomycetota</taxon>
        <taxon>Actinomycetes</taxon>
        <taxon>Micrococcales</taxon>
        <taxon>Micrococcaceae</taxon>
        <taxon>Nesterenkonia</taxon>
    </lineage>
</organism>
<keyword evidence="4" id="KW-1185">Reference proteome</keyword>
<dbReference type="GO" id="GO:0047244">
    <property type="term" value="F:N-acetylglucosaminyldiphosphoundecaprenol N-acetyl-beta-D-mannosaminyltransferase activity"/>
    <property type="evidence" value="ECO:0007669"/>
    <property type="project" value="UniProtKB-EC"/>
</dbReference>
<evidence type="ECO:0000313" key="4">
    <source>
        <dbReference type="Proteomes" id="UP000560069"/>
    </source>
</evidence>
<dbReference type="NCBIfam" id="TIGR00696">
    <property type="entry name" value="wecG_tagA_cpsF"/>
    <property type="match status" value="1"/>
</dbReference>
<dbReference type="EMBL" id="JACCFQ010000001">
    <property type="protein sequence ID" value="NYJ17429.1"/>
    <property type="molecule type" value="Genomic_DNA"/>
</dbReference>
<comment type="caution">
    <text evidence="3">The sequence shown here is derived from an EMBL/GenBank/DDBJ whole genome shotgun (WGS) entry which is preliminary data.</text>
</comment>
<dbReference type="Pfam" id="PF03808">
    <property type="entry name" value="Glyco_tran_WecG"/>
    <property type="match status" value="1"/>
</dbReference>
<dbReference type="PANTHER" id="PTHR34136:SF1">
    <property type="entry name" value="UDP-N-ACETYL-D-MANNOSAMINURONIC ACID TRANSFERASE"/>
    <property type="match status" value="1"/>
</dbReference>
<name>A0A7Z0EAH6_9MICC</name>
<dbReference type="RefSeq" id="WP_425488261.1">
    <property type="nucleotide sequence ID" value="NZ_BAAALK010000002.1"/>
</dbReference>
<sequence>MERYSLETQRVGVGPFSVHDHSAQEVVQRISQLVGKNQRAVAYALHVGGLNHRNDQEFVQALDRADVVYADGAAVVTLARMAGATRMTRAATTDIGVDVIRQASLSLGRTCRLALIGGTEGLANDAGTSLERSADCEVVLAEHGYHSDHQDLLKKVHASRPDIVIVGLGMPREATWVQENWARLPETLIVTCGGWFGFLAGREHRAPRFMQALGIEWIFRLSQAPGRLSSRYATGLISTMRLAPTQFKRKGNHVRNS</sequence>
<accession>A0A7Z0EAH6</accession>
<evidence type="ECO:0000313" key="3">
    <source>
        <dbReference type="EMBL" id="NYJ17429.1"/>
    </source>
</evidence>
<proteinExistence type="predicted"/>
<evidence type="ECO:0000256" key="2">
    <source>
        <dbReference type="ARBA" id="ARBA00022679"/>
    </source>
</evidence>
<dbReference type="Proteomes" id="UP000560069">
    <property type="component" value="Unassembled WGS sequence"/>
</dbReference>
<evidence type="ECO:0000256" key="1">
    <source>
        <dbReference type="ARBA" id="ARBA00022676"/>
    </source>
</evidence>
<dbReference type="AlphaFoldDB" id="A0A7Z0EAH6"/>